<dbReference type="AlphaFoldDB" id="A0AAE3EQL0"/>
<dbReference type="RefSeq" id="WP_237240393.1">
    <property type="nucleotide sequence ID" value="NZ_JAKKDU010000014.1"/>
</dbReference>
<name>A0AAE3EQL0_9FLAO</name>
<keyword evidence="1" id="KW-0805">Transcription regulation</keyword>
<proteinExistence type="predicted"/>
<organism evidence="5 6">
    <name type="scientific">Wocania arenilitoris</name>
    <dbReference type="NCBI Taxonomy" id="2044858"/>
    <lineage>
        <taxon>Bacteria</taxon>
        <taxon>Pseudomonadati</taxon>
        <taxon>Bacteroidota</taxon>
        <taxon>Flavobacteriia</taxon>
        <taxon>Flavobacteriales</taxon>
        <taxon>Flavobacteriaceae</taxon>
        <taxon>Wocania</taxon>
    </lineage>
</organism>
<evidence type="ECO:0000256" key="2">
    <source>
        <dbReference type="ARBA" id="ARBA00023125"/>
    </source>
</evidence>
<dbReference type="InterPro" id="IPR054015">
    <property type="entry name" value="ExsA-like_N"/>
</dbReference>
<dbReference type="GO" id="GO:0003700">
    <property type="term" value="F:DNA-binding transcription factor activity"/>
    <property type="evidence" value="ECO:0007669"/>
    <property type="project" value="InterPro"/>
</dbReference>
<reference evidence="5" key="1">
    <citation type="submission" date="2022-01" db="EMBL/GenBank/DDBJ databases">
        <title>Draft genome sequence of Sabulilitoribacter arenilitoris KCTC 52401.</title>
        <authorList>
            <person name="Oh J.-S."/>
        </authorList>
    </citation>
    <scope>NUCLEOTIDE SEQUENCE</scope>
    <source>
        <strain evidence="5">HMF6543</strain>
    </source>
</reference>
<dbReference type="Pfam" id="PF12833">
    <property type="entry name" value="HTH_18"/>
    <property type="match status" value="1"/>
</dbReference>
<dbReference type="GO" id="GO:0043565">
    <property type="term" value="F:sequence-specific DNA binding"/>
    <property type="evidence" value="ECO:0007669"/>
    <property type="project" value="InterPro"/>
</dbReference>
<sequence length="279" mass="32451">MKSEVVFNKFEVDNVLFVEYKCPLKQDVVEIWSKYDYVVYILSGEKTWRTREKSWVAKKGEALYIKKGATIIEQKFDDDFCMLGFFISDDLIRHTLDDVIKATPIKNIDEADLFVINKIQINNQLETFFQSALGYFHDKNMPLEGILELKVKELILNIINSKQNLEIASHLKNIALNELPSLPNIMEANFCYNLKLDEFATLCNRSKSSFKRDFKNHYNCSPGKWILDRRLSRAAKLLKSDFESISQVAYDCGFESTAHFSRTFKIKYNITPSSFKNAK</sequence>
<dbReference type="InterPro" id="IPR009057">
    <property type="entry name" value="Homeodomain-like_sf"/>
</dbReference>
<evidence type="ECO:0000313" key="5">
    <source>
        <dbReference type="EMBL" id="MCF7569058.1"/>
    </source>
</evidence>
<dbReference type="InterPro" id="IPR020449">
    <property type="entry name" value="Tscrpt_reg_AraC-type_HTH"/>
</dbReference>
<dbReference type="PRINTS" id="PR00032">
    <property type="entry name" value="HTHARAC"/>
</dbReference>
<dbReference type="InterPro" id="IPR011051">
    <property type="entry name" value="RmlC_Cupin_sf"/>
</dbReference>
<protein>
    <submittedName>
        <fullName evidence="5">AraC family transcriptional regulator</fullName>
    </submittedName>
</protein>
<dbReference type="Gene3D" id="1.10.10.60">
    <property type="entry name" value="Homeodomain-like"/>
    <property type="match status" value="2"/>
</dbReference>
<evidence type="ECO:0000256" key="1">
    <source>
        <dbReference type="ARBA" id="ARBA00023015"/>
    </source>
</evidence>
<dbReference type="Pfam" id="PF22200">
    <property type="entry name" value="ExsA_N"/>
    <property type="match status" value="1"/>
</dbReference>
<dbReference type="EMBL" id="JAKKDU010000014">
    <property type="protein sequence ID" value="MCF7569058.1"/>
    <property type="molecule type" value="Genomic_DNA"/>
</dbReference>
<dbReference type="PANTHER" id="PTHR43280">
    <property type="entry name" value="ARAC-FAMILY TRANSCRIPTIONAL REGULATOR"/>
    <property type="match status" value="1"/>
</dbReference>
<dbReference type="InterPro" id="IPR018060">
    <property type="entry name" value="HTH_AraC"/>
</dbReference>
<evidence type="ECO:0000313" key="6">
    <source>
        <dbReference type="Proteomes" id="UP001199795"/>
    </source>
</evidence>
<evidence type="ECO:0000256" key="3">
    <source>
        <dbReference type="ARBA" id="ARBA00023163"/>
    </source>
</evidence>
<comment type="caution">
    <text evidence="5">The sequence shown here is derived from an EMBL/GenBank/DDBJ whole genome shotgun (WGS) entry which is preliminary data.</text>
</comment>
<evidence type="ECO:0000259" key="4">
    <source>
        <dbReference type="PROSITE" id="PS01124"/>
    </source>
</evidence>
<dbReference type="PANTHER" id="PTHR43280:SF2">
    <property type="entry name" value="HTH-TYPE TRANSCRIPTIONAL REGULATOR EXSA"/>
    <property type="match status" value="1"/>
</dbReference>
<dbReference type="InterPro" id="IPR014710">
    <property type="entry name" value="RmlC-like_jellyroll"/>
</dbReference>
<dbReference type="Proteomes" id="UP001199795">
    <property type="component" value="Unassembled WGS sequence"/>
</dbReference>
<keyword evidence="3" id="KW-0804">Transcription</keyword>
<accession>A0AAE3EQL0</accession>
<dbReference type="PROSITE" id="PS01124">
    <property type="entry name" value="HTH_ARAC_FAMILY_2"/>
    <property type="match status" value="1"/>
</dbReference>
<dbReference type="SUPFAM" id="SSF46689">
    <property type="entry name" value="Homeodomain-like"/>
    <property type="match status" value="2"/>
</dbReference>
<keyword evidence="6" id="KW-1185">Reference proteome</keyword>
<dbReference type="SUPFAM" id="SSF51182">
    <property type="entry name" value="RmlC-like cupins"/>
    <property type="match status" value="1"/>
</dbReference>
<feature type="domain" description="HTH araC/xylS-type" evidence="4">
    <location>
        <begin position="180"/>
        <end position="278"/>
    </location>
</feature>
<dbReference type="Gene3D" id="2.60.120.10">
    <property type="entry name" value="Jelly Rolls"/>
    <property type="match status" value="1"/>
</dbReference>
<gene>
    <name evidence="5" type="ORF">L3X37_11880</name>
</gene>
<keyword evidence="2" id="KW-0238">DNA-binding</keyword>
<dbReference type="SMART" id="SM00342">
    <property type="entry name" value="HTH_ARAC"/>
    <property type="match status" value="1"/>
</dbReference>